<proteinExistence type="predicted"/>
<evidence type="ECO:0000256" key="1">
    <source>
        <dbReference type="SAM" id="MobiDB-lite"/>
    </source>
</evidence>
<reference evidence="2 3" key="1">
    <citation type="submission" date="2024-07" db="EMBL/GenBank/DDBJ databases">
        <title>Section-level genome sequencing and comparative genomics of Aspergillus sections Usti and Cavernicolus.</title>
        <authorList>
            <consortium name="Lawrence Berkeley National Laboratory"/>
            <person name="Nybo J.L."/>
            <person name="Vesth T.C."/>
            <person name="Theobald S."/>
            <person name="Frisvad J.C."/>
            <person name="Larsen T.O."/>
            <person name="Kjaerboelling I."/>
            <person name="Rothschild-Mancinelli K."/>
            <person name="Lyhne E.K."/>
            <person name="Kogle M.E."/>
            <person name="Barry K."/>
            <person name="Clum A."/>
            <person name="Na H."/>
            <person name="Ledsgaard L."/>
            <person name="Lin J."/>
            <person name="Lipzen A."/>
            <person name="Kuo A."/>
            <person name="Riley R."/>
            <person name="Mondo S."/>
            <person name="Labutti K."/>
            <person name="Haridas S."/>
            <person name="Pangalinan J."/>
            <person name="Salamov A.A."/>
            <person name="Simmons B.A."/>
            <person name="Magnuson J.K."/>
            <person name="Chen J."/>
            <person name="Drula E."/>
            <person name="Henrissat B."/>
            <person name="Wiebenga A."/>
            <person name="Lubbers R.J."/>
            <person name="Gomes A.C."/>
            <person name="Makela M.R."/>
            <person name="Stajich J."/>
            <person name="Grigoriev I.V."/>
            <person name="Mortensen U.H."/>
            <person name="De Vries R.P."/>
            <person name="Baker S.E."/>
            <person name="Andersen M.R."/>
        </authorList>
    </citation>
    <scope>NUCLEOTIDE SEQUENCE [LARGE SCALE GENOMIC DNA]</scope>
    <source>
        <strain evidence="2 3">CBS 209.92</strain>
    </source>
</reference>
<feature type="region of interest" description="Disordered" evidence="1">
    <location>
        <begin position="80"/>
        <end position="120"/>
    </location>
</feature>
<feature type="compositionally biased region" description="Low complexity" evidence="1">
    <location>
        <begin position="10"/>
        <end position="19"/>
    </location>
</feature>
<evidence type="ECO:0000313" key="2">
    <source>
        <dbReference type="EMBL" id="KAL2797864.1"/>
    </source>
</evidence>
<keyword evidence="3" id="KW-1185">Reference proteome</keyword>
<feature type="region of interest" description="Disordered" evidence="1">
    <location>
        <begin position="1"/>
        <end position="49"/>
    </location>
</feature>
<name>A0ABR4GGY1_9EURO</name>
<sequence length="275" mass="31084">MSFTRFRKPTTSSSSSSTTRPLQERQGNITSSLPPTHPRPYKPSHIINDEEAIPLTGLIPTRQKSFTMKTLNPRRLSLRLKNRPQPHSAPSSSSTSPSYTSTEHKQRHIESPAPASVGGRTDFVYKPVHRADYTAVVAETQQAQNHSPSQRPVSRYQYNYIPTGQSRRPAMGDHPAPQSRSRSRARAHYEESERYVRDRDSDLYDDLDEQPIYSRDAERARALASLQARPGREYGTTTVGAGVETYTSAAEKRRSRAAKRLTTVMVPDVDEIYDW</sequence>
<protein>
    <submittedName>
        <fullName evidence="2">Uncharacterized protein</fullName>
    </submittedName>
</protein>
<gene>
    <name evidence="2" type="ORF">BJX66DRAFT_296670</name>
</gene>
<organism evidence="2 3">
    <name type="scientific">Aspergillus keveii</name>
    <dbReference type="NCBI Taxonomy" id="714993"/>
    <lineage>
        <taxon>Eukaryota</taxon>
        <taxon>Fungi</taxon>
        <taxon>Dikarya</taxon>
        <taxon>Ascomycota</taxon>
        <taxon>Pezizomycotina</taxon>
        <taxon>Eurotiomycetes</taxon>
        <taxon>Eurotiomycetidae</taxon>
        <taxon>Eurotiales</taxon>
        <taxon>Aspergillaceae</taxon>
        <taxon>Aspergillus</taxon>
        <taxon>Aspergillus subgen. Nidulantes</taxon>
    </lineage>
</organism>
<accession>A0ABR4GGY1</accession>
<comment type="caution">
    <text evidence="2">The sequence shown here is derived from an EMBL/GenBank/DDBJ whole genome shotgun (WGS) entry which is preliminary data.</text>
</comment>
<feature type="compositionally biased region" description="Polar residues" evidence="1">
    <location>
        <begin position="25"/>
        <end position="34"/>
    </location>
</feature>
<feature type="compositionally biased region" description="Low complexity" evidence="1">
    <location>
        <begin position="86"/>
        <end position="101"/>
    </location>
</feature>
<dbReference type="EMBL" id="JBFTWV010000016">
    <property type="protein sequence ID" value="KAL2797864.1"/>
    <property type="molecule type" value="Genomic_DNA"/>
</dbReference>
<evidence type="ECO:0000313" key="3">
    <source>
        <dbReference type="Proteomes" id="UP001610563"/>
    </source>
</evidence>
<dbReference type="Proteomes" id="UP001610563">
    <property type="component" value="Unassembled WGS sequence"/>
</dbReference>
<feature type="region of interest" description="Disordered" evidence="1">
    <location>
        <begin position="163"/>
        <end position="194"/>
    </location>
</feature>